<evidence type="ECO:0000313" key="3">
    <source>
        <dbReference type="EMBL" id="AXK31614.1"/>
    </source>
</evidence>
<dbReference type="EMBL" id="CP031320">
    <property type="protein sequence ID" value="AXK31614.1"/>
    <property type="molecule type" value="Genomic_DNA"/>
</dbReference>
<dbReference type="CDD" id="cd11613">
    <property type="entry name" value="SAF_AH_GD"/>
    <property type="match status" value="1"/>
</dbReference>
<dbReference type="InterPro" id="IPR052172">
    <property type="entry name" value="UxaA_altronate/galactarate_dh"/>
</dbReference>
<sequence length="103" mass="11122">MASDTSSPPDFLAHREGDNVAVAVRDLAPGPVEGGYLHGPRSHRLELVSEVPLGHKFALTDIPEGERVIEYGVHTAVATAAIAPGEYVHVHNVRSARWQHRTA</sequence>
<evidence type="ECO:0000259" key="2">
    <source>
        <dbReference type="SMART" id="SM00858"/>
    </source>
</evidence>
<dbReference type="KEGG" id="sarm:DVA86_02100"/>
<proteinExistence type="predicted"/>
<evidence type="ECO:0000313" key="4">
    <source>
        <dbReference type="Proteomes" id="UP000254425"/>
    </source>
</evidence>
<dbReference type="RefSeq" id="WP_208875255.1">
    <property type="nucleotide sequence ID" value="NZ_CP031320.1"/>
</dbReference>
<keyword evidence="1" id="KW-0456">Lyase</keyword>
<dbReference type="SMART" id="SM00858">
    <property type="entry name" value="SAF"/>
    <property type="match status" value="1"/>
</dbReference>
<dbReference type="Gene3D" id="2.30.130.110">
    <property type="match status" value="1"/>
</dbReference>
<accession>A0A345XIZ8</accession>
<name>A0A345XIZ8_9ACTN</name>
<gene>
    <name evidence="3" type="ORF">DVA86_02100</name>
</gene>
<dbReference type="InterPro" id="IPR013974">
    <property type="entry name" value="SAF"/>
</dbReference>
<keyword evidence="4" id="KW-1185">Reference proteome</keyword>
<dbReference type="PANTHER" id="PTHR30536:SF5">
    <property type="entry name" value="ALTRONATE DEHYDRATASE"/>
    <property type="match status" value="1"/>
</dbReference>
<dbReference type="AlphaFoldDB" id="A0A345XIZ8"/>
<dbReference type="GO" id="GO:0016829">
    <property type="term" value="F:lyase activity"/>
    <property type="evidence" value="ECO:0007669"/>
    <property type="project" value="UniProtKB-KW"/>
</dbReference>
<organism evidence="3 4">
    <name type="scientific">Streptomyces armeniacus</name>
    <dbReference type="NCBI Taxonomy" id="83291"/>
    <lineage>
        <taxon>Bacteria</taxon>
        <taxon>Bacillati</taxon>
        <taxon>Actinomycetota</taxon>
        <taxon>Actinomycetes</taxon>
        <taxon>Kitasatosporales</taxon>
        <taxon>Streptomycetaceae</taxon>
        <taxon>Streptomyces</taxon>
    </lineage>
</organism>
<dbReference type="PANTHER" id="PTHR30536">
    <property type="entry name" value="ALTRONATE/GALACTARATE DEHYDRATASE"/>
    <property type="match status" value="1"/>
</dbReference>
<dbReference type="Proteomes" id="UP000254425">
    <property type="component" value="Chromosome"/>
</dbReference>
<dbReference type="GO" id="GO:0019698">
    <property type="term" value="P:D-galacturonate catabolic process"/>
    <property type="evidence" value="ECO:0007669"/>
    <property type="project" value="TreeGrafter"/>
</dbReference>
<evidence type="ECO:0000256" key="1">
    <source>
        <dbReference type="ARBA" id="ARBA00023239"/>
    </source>
</evidence>
<reference evidence="3 4" key="1">
    <citation type="submission" date="2018-07" db="EMBL/GenBank/DDBJ databases">
        <title>Draft genome of the type strain Streptomyces armeniacus ATCC 15676.</title>
        <authorList>
            <person name="Labana P."/>
            <person name="Gosse J.T."/>
            <person name="Boddy C.N."/>
        </authorList>
    </citation>
    <scope>NUCLEOTIDE SEQUENCE [LARGE SCALE GENOMIC DNA]</scope>
    <source>
        <strain evidence="3 4">ATCC 15676</strain>
    </source>
</reference>
<dbReference type="InterPro" id="IPR044144">
    <property type="entry name" value="SAF_UxaA/GarD"/>
</dbReference>
<feature type="domain" description="SAF" evidence="2">
    <location>
        <begin position="18"/>
        <end position="94"/>
    </location>
</feature>
<protein>
    <recommendedName>
        <fullName evidence="2">SAF domain-containing protein</fullName>
    </recommendedName>
</protein>